<feature type="domain" description="Oxo-4-hydroxy-4-carboxy-5-ureidoimidazoline decarboxylase" evidence="2">
    <location>
        <begin position="19"/>
        <end position="173"/>
    </location>
</feature>
<comment type="caution">
    <text evidence="3">The sequence shown here is derived from an EMBL/GenBank/DDBJ whole genome shotgun (WGS) entry which is preliminary data.</text>
</comment>
<keyword evidence="1" id="KW-0659">Purine metabolism</keyword>
<evidence type="ECO:0000259" key="2">
    <source>
        <dbReference type="Pfam" id="PF09349"/>
    </source>
</evidence>
<gene>
    <name evidence="3" type="ORF">QQX98_001043</name>
</gene>
<dbReference type="InterPro" id="IPR036778">
    <property type="entry name" value="OHCU_decarboxylase_sf"/>
</dbReference>
<evidence type="ECO:0000313" key="3">
    <source>
        <dbReference type="EMBL" id="KAK7423585.1"/>
    </source>
</evidence>
<keyword evidence="4" id="KW-1185">Reference proteome</keyword>
<dbReference type="Proteomes" id="UP001498476">
    <property type="component" value="Unassembled WGS sequence"/>
</dbReference>
<dbReference type="PANTHER" id="PTHR37987">
    <property type="entry name" value="CHROMOSOME 9, WHOLE GENOME SHOTGUN SEQUENCE"/>
    <property type="match status" value="1"/>
</dbReference>
<accession>A0ABR1HQS1</accession>
<dbReference type="PANTHER" id="PTHR37987:SF1">
    <property type="entry name" value="OXO-4-HYDROXY-4-CARBOXY-5-UREIDOIMIDAZOLINE DECARBOXYLASE DOMAIN-CONTAINING PROTEIN"/>
    <property type="match status" value="1"/>
</dbReference>
<dbReference type="EMBL" id="JAZAVJ010000009">
    <property type="protein sequence ID" value="KAK7423585.1"/>
    <property type="molecule type" value="Genomic_DNA"/>
</dbReference>
<reference evidence="3 4" key="1">
    <citation type="journal article" date="2025" name="Microbiol. Resour. Announc.">
        <title>Draft genome sequences for Neonectria magnoliae and Neonectria punicea, canker pathogens of Liriodendron tulipifera and Acer saccharum in West Virginia.</title>
        <authorList>
            <person name="Petronek H.M."/>
            <person name="Kasson M.T."/>
            <person name="Metheny A.M."/>
            <person name="Stauder C.M."/>
            <person name="Lovett B."/>
            <person name="Lynch S.C."/>
            <person name="Garnas J.R."/>
            <person name="Kasson L.R."/>
            <person name="Stajich J.E."/>
        </authorList>
    </citation>
    <scope>NUCLEOTIDE SEQUENCE [LARGE SCALE GENOMIC DNA]</scope>
    <source>
        <strain evidence="3 4">NRRL 64653</strain>
    </source>
</reference>
<dbReference type="InterPro" id="IPR018020">
    <property type="entry name" value="OHCU_decarboxylase"/>
</dbReference>
<sequence length="179" mass="19548">MDFKLPPVEHLHITGDPLQAQTLDLLFEPSPAIRELLIPVIRTAEYSSYAELVDACHIRLLSLAAAGVNGATLNPDAALLAILGSHPRLGAKKVDSAQSAAEQANLHGHGEELARLNREYEAKFPGLRYVVFVNGRGRPEIMQDMKARIARGDYSKEVDAALQAMCDIAKDRATKLLKN</sequence>
<name>A0ABR1HQS1_9HYPO</name>
<dbReference type="SUPFAM" id="SSF158694">
    <property type="entry name" value="UraD-Like"/>
    <property type="match status" value="1"/>
</dbReference>
<proteinExistence type="predicted"/>
<dbReference type="Pfam" id="PF09349">
    <property type="entry name" value="OHCU_decarbox"/>
    <property type="match status" value="1"/>
</dbReference>
<protein>
    <recommendedName>
        <fullName evidence="2">Oxo-4-hydroxy-4-carboxy-5-ureidoimidazoline decarboxylase domain-containing protein</fullName>
    </recommendedName>
</protein>
<evidence type="ECO:0000313" key="4">
    <source>
        <dbReference type="Proteomes" id="UP001498476"/>
    </source>
</evidence>
<evidence type="ECO:0000256" key="1">
    <source>
        <dbReference type="ARBA" id="ARBA00022631"/>
    </source>
</evidence>
<organism evidence="3 4">
    <name type="scientific">Neonectria punicea</name>
    <dbReference type="NCBI Taxonomy" id="979145"/>
    <lineage>
        <taxon>Eukaryota</taxon>
        <taxon>Fungi</taxon>
        <taxon>Dikarya</taxon>
        <taxon>Ascomycota</taxon>
        <taxon>Pezizomycotina</taxon>
        <taxon>Sordariomycetes</taxon>
        <taxon>Hypocreomycetidae</taxon>
        <taxon>Hypocreales</taxon>
        <taxon>Nectriaceae</taxon>
        <taxon>Neonectria</taxon>
    </lineage>
</organism>
<dbReference type="Gene3D" id="1.10.3330.10">
    <property type="entry name" value="Oxo-4-hydroxy-4-carboxy-5-ureidoimidazoline decarboxylase"/>
    <property type="match status" value="1"/>
</dbReference>